<evidence type="ECO:0000313" key="2">
    <source>
        <dbReference type="Proteomes" id="UP000094469"/>
    </source>
</evidence>
<dbReference type="STRING" id="1131292.BCR24_06600"/>
<gene>
    <name evidence="1" type="ORF">BCR24_06600</name>
</gene>
<name>A0A1E5H9B7_9ENTE</name>
<proteinExistence type="predicted"/>
<organism evidence="1 2">
    <name type="scientific">Enterococcus ureilyticus</name>
    <dbReference type="NCBI Taxonomy" id="1131292"/>
    <lineage>
        <taxon>Bacteria</taxon>
        <taxon>Bacillati</taxon>
        <taxon>Bacillota</taxon>
        <taxon>Bacilli</taxon>
        <taxon>Lactobacillales</taxon>
        <taxon>Enterococcaceae</taxon>
        <taxon>Enterococcus</taxon>
    </lineage>
</organism>
<reference evidence="2" key="1">
    <citation type="submission" date="2016-09" db="EMBL/GenBank/DDBJ databases">
        <authorList>
            <person name="Gulvik C.A."/>
        </authorList>
    </citation>
    <scope>NUCLEOTIDE SEQUENCE [LARGE SCALE GENOMIC DNA]</scope>
    <source>
        <strain evidence="2">LMG 26676</strain>
    </source>
</reference>
<dbReference type="OrthoDB" id="2193133at2"/>
<dbReference type="RefSeq" id="WP_069640934.1">
    <property type="nucleotide sequence ID" value="NZ_JAFBEZ010000005.1"/>
</dbReference>
<dbReference type="AlphaFoldDB" id="A0A1E5H9B7"/>
<protein>
    <submittedName>
        <fullName evidence="1">Uncharacterized protein</fullName>
    </submittedName>
</protein>
<accession>A0A1E5H9B7</accession>
<keyword evidence="2" id="KW-1185">Reference proteome</keyword>
<evidence type="ECO:0000313" key="1">
    <source>
        <dbReference type="EMBL" id="OEG21538.1"/>
    </source>
</evidence>
<dbReference type="Proteomes" id="UP000094469">
    <property type="component" value="Unassembled WGS sequence"/>
</dbReference>
<sequence>MNIESLRYLLDALDNSLEVRIAVEERKENRIRDQTIIDEDSQLLIGLAIKNGVLYLRGQK</sequence>
<comment type="caution">
    <text evidence="1">The sequence shown here is derived from an EMBL/GenBank/DDBJ whole genome shotgun (WGS) entry which is preliminary data.</text>
</comment>
<dbReference type="EMBL" id="MIKC01000039">
    <property type="protein sequence ID" value="OEG21538.1"/>
    <property type="molecule type" value="Genomic_DNA"/>
</dbReference>